<dbReference type="PANTHER" id="PTHR38887">
    <property type="entry name" value="CHROMOSOME 21, WHOLE GENOME SHOTGUN SEQUENCE"/>
    <property type="match status" value="1"/>
</dbReference>
<dbReference type="InterPro" id="IPR053221">
    <property type="entry name" value="Burnettramic_acid_biosynth"/>
</dbReference>
<accession>A0A4U0XMZ2</accession>
<comment type="caution">
    <text evidence="2">The sequence shown here is derived from an EMBL/GenBank/DDBJ whole genome shotgun (WGS) entry which is preliminary data.</text>
</comment>
<dbReference type="AlphaFoldDB" id="A0A4U0XMZ2"/>
<evidence type="ECO:0000313" key="2">
    <source>
        <dbReference type="EMBL" id="TKA77697.1"/>
    </source>
</evidence>
<feature type="compositionally biased region" description="Polar residues" evidence="1">
    <location>
        <begin position="539"/>
        <end position="550"/>
    </location>
</feature>
<gene>
    <name evidence="2" type="ORF">B0A55_04006</name>
</gene>
<organism evidence="2 3">
    <name type="scientific">Friedmanniomyces simplex</name>
    <dbReference type="NCBI Taxonomy" id="329884"/>
    <lineage>
        <taxon>Eukaryota</taxon>
        <taxon>Fungi</taxon>
        <taxon>Dikarya</taxon>
        <taxon>Ascomycota</taxon>
        <taxon>Pezizomycotina</taxon>
        <taxon>Dothideomycetes</taxon>
        <taxon>Dothideomycetidae</taxon>
        <taxon>Mycosphaerellales</taxon>
        <taxon>Teratosphaeriaceae</taxon>
        <taxon>Friedmanniomyces</taxon>
    </lineage>
</organism>
<feature type="compositionally biased region" description="Acidic residues" evidence="1">
    <location>
        <begin position="107"/>
        <end position="121"/>
    </location>
</feature>
<dbReference type="PANTHER" id="PTHR38887:SF1">
    <property type="entry name" value="RAS MODIFICATION PROTEIN ERF4"/>
    <property type="match status" value="1"/>
</dbReference>
<feature type="region of interest" description="Disordered" evidence="1">
    <location>
        <begin position="533"/>
        <end position="560"/>
    </location>
</feature>
<dbReference type="OrthoDB" id="3433125at2759"/>
<feature type="compositionally biased region" description="Basic and acidic residues" evidence="1">
    <location>
        <begin position="35"/>
        <end position="46"/>
    </location>
</feature>
<sequence>MSGNRSGGLVGLVTQGVGVAAEYREHRKQKKQQRLSRENSRQDEQASHSGPSTLPQSQSPRGSDRSLDAYTAPAELPGNSGHRVLASGGPARDDKKGALFQYHEDDEKSDDSLSVEDDEEDWELDEMLPSYEESETKYRTADKLARDVMLTSRAAPDVPRVRHALPLPVIIPQRRPRKKARGFVRAYAPVLADSGIDQATFLSFLDNFYKSSQASPVFTVIAVSAAIAGLAPSVIAMAVTTAVQVAARVGAEAQGRQRTNNFLDKMNDDLFKPAGLYAFIMKYKGDDDANPFSNAFGFRGEKIDMSTNQIIAKYAGTLSEQGTGGRGMGERMRDLRVASGTTRGSMRMPEAAPLIFPDIDNAVARDGAEETFKDKAKDAKFFLADYLDRRAQAQYARDDPRSNLALPEEQRSFRSRLADPNHPMYQGRAGLMSLATGGRGAPELGNRGADRRYRRDERRVLKYEQRMDDGRQLSRRKQGRCEHFLAEQDRLYGNGRAVGLGALGQLRSGRRQGGPGGLIGGLIGAAVNAATDRGGGGSSATYGQSVSSNARESRGRGFEDAYDDRYEREDYYDDPSRRVSNNGGGAAAAAYQKFSRRGQRGGGERQGAIGAVKRLMSQDVLYLMVVNMPSEAEMAEAREEMERMKGW</sequence>
<feature type="compositionally biased region" description="Polar residues" evidence="1">
    <location>
        <begin position="47"/>
        <end position="61"/>
    </location>
</feature>
<reference evidence="2 3" key="1">
    <citation type="submission" date="2017-03" db="EMBL/GenBank/DDBJ databases">
        <title>Genomes of endolithic fungi from Antarctica.</title>
        <authorList>
            <person name="Coleine C."/>
            <person name="Masonjones S."/>
            <person name="Stajich J.E."/>
        </authorList>
    </citation>
    <scope>NUCLEOTIDE SEQUENCE [LARGE SCALE GENOMIC DNA]</scope>
    <source>
        <strain evidence="2 3">CCFEE 5184</strain>
    </source>
</reference>
<protein>
    <submittedName>
        <fullName evidence="2">Uncharacterized protein</fullName>
    </submittedName>
</protein>
<dbReference type="Proteomes" id="UP000309340">
    <property type="component" value="Unassembled WGS sequence"/>
</dbReference>
<proteinExistence type="predicted"/>
<evidence type="ECO:0000256" key="1">
    <source>
        <dbReference type="SAM" id="MobiDB-lite"/>
    </source>
</evidence>
<dbReference type="EMBL" id="NAJQ01000131">
    <property type="protein sequence ID" value="TKA77697.1"/>
    <property type="molecule type" value="Genomic_DNA"/>
</dbReference>
<feature type="region of interest" description="Disordered" evidence="1">
    <location>
        <begin position="21"/>
        <end position="95"/>
    </location>
</feature>
<name>A0A4U0XMZ2_9PEZI</name>
<keyword evidence="3" id="KW-1185">Reference proteome</keyword>
<evidence type="ECO:0000313" key="3">
    <source>
        <dbReference type="Proteomes" id="UP000309340"/>
    </source>
</evidence>
<feature type="compositionally biased region" description="Basic and acidic residues" evidence="1">
    <location>
        <begin position="551"/>
        <end position="560"/>
    </location>
</feature>
<feature type="region of interest" description="Disordered" evidence="1">
    <location>
        <begin position="102"/>
        <end position="121"/>
    </location>
</feature>